<feature type="transmembrane region" description="Helical" evidence="1">
    <location>
        <begin position="65"/>
        <end position="89"/>
    </location>
</feature>
<evidence type="ECO:0000313" key="2">
    <source>
        <dbReference type="EMBL" id="TLX43568.1"/>
    </source>
</evidence>
<evidence type="ECO:0000256" key="1">
    <source>
        <dbReference type="SAM" id="Phobius"/>
    </source>
</evidence>
<feature type="transmembrane region" description="Helical" evidence="1">
    <location>
        <begin position="320"/>
        <end position="340"/>
    </location>
</feature>
<proteinExistence type="predicted"/>
<evidence type="ECO:0000313" key="3">
    <source>
        <dbReference type="Proteomes" id="UP000305131"/>
    </source>
</evidence>
<dbReference type="EMBL" id="VAUP01000015">
    <property type="protein sequence ID" value="TLX43568.1"/>
    <property type="molecule type" value="Genomic_DNA"/>
</dbReference>
<name>A0A6C1KH15_XANAU</name>
<dbReference type="PANTHER" id="PTHR32024:SF2">
    <property type="entry name" value="TRK SYSTEM POTASSIUM UPTAKE PROTEIN TRKG-RELATED"/>
    <property type="match status" value="1"/>
</dbReference>
<organism evidence="2 3">
    <name type="scientific">Xanthobacter autotrophicus</name>
    <dbReference type="NCBI Taxonomy" id="280"/>
    <lineage>
        <taxon>Bacteria</taxon>
        <taxon>Pseudomonadati</taxon>
        <taxon>Pseudomonadota</taxon>
        <taxon>Alphaproteobacteria</taxon>
        <taxon>Hyphomicrobiales</taxon>
        <taxon>Xanthobacteraceae</taxon>
        <taxon>Xanthobacter</taxon>
    </lineage>
</organism>
<sequence>MVNAARPLAAGLLTVGLLALPPAVVAARGGEGHAPVFLATFGFCLFLAGLLRFTTQDTPMRLTRAGGVALVAALWLLLPLAATPAVAIVSGLSPLAAWLEAVSAFTTTGATALRQGSASLYVWLGLLQWTGGLLTIVAAVAVLAPAGLGGLPDRTPRGGSTLDVVDLTAVLREIAPAYGGATLLAGIVLLVSGESPYVAFTLATAVVSAGAHLPPEAQLALTLDESPKWLLLPFLLWSATSVRWHRALLTRRINAAPEQTESLVILGWWAVLGIVLGAILFRSADVPALEAIRDGLFSAASLISTSGIGPHDGTYMSLPLGLVILVVLLGGGALSVAGGLKMLRLRAILLNTRGGLMRLVYPHLVQPAAYEGGGGSVMLGIWAGAASLALVFGVCVIALSPGLPGLDAALAAAAAVVTNTGPVYDAGGAGWPPLSSLPAASVLVAGLGMVAGRLEVIGLLVVIHLALWRS</sequence>
<dbReference type="GeneID" id="95772908"/>
<protein>
    <recommendedName>
        <fullName evidence="4">TrkH family potassium uptake protein</fullName>
    </recommendedName>
</protein>
<feature type="transmembrane region" description="Helical" evidence="1">
    <location>
        <begin position="379"/>
        <end position="400"/>
    </location>
</feature>
<feature type="transmembrane region" description="Helical" evidence="1">
    <location>
        <begin position="442"/>
        <end position="468"/>
    </location>
</feature>
<keyword evidence="1" id="KW-0812">Transmembrane</keyword>
<feature type="transmembrane region" description="Helical" evidence="1">
    <location>
        <begin position="36"/>
        <end position="53"/>
    </location>
</feature>
<evidence type="ECO:0008006" key="4">
    <source>
        <dbReference type="Google" id="ProtNLM"/>
    </source>
</evidence>
<dbReference type="OrthoDB" id="8478125at2"/>
<dbReference type="RefSeq" id="WP_138398486.1">
    <property type="nucleotide sequence ID" value="NZ_JBAFVI010000001.1"/>
</dbReference>
<keyword evidence="1" id="KW-0472">Membrane</keyword>
<dbReference type="AlphaFoldDB" id="A0A6C1KH15"/>
<dbReference type="PANTHER" id="PTHR32024">
    <property type="entry name" value="TRK SYSTEM POTASSIUM UPTAKE PROTEIN TRKG-RELATED"/>
    <property type="match status" value="1"/>
</dbReference>
<reference evidence="2 3" key="1">
    <citation type="submission" date="2019-05" db="EMBL/GenBank/DDBJ databases">
        <authorList>
            <person name="Zhou X."/>
        </authorList>
    </citation>
    <scope>NUCLEOTIDE SEQUENCE [LARGE SCALE GENOMIC DNA]</scope>
    <source>
        <strain evidence="2 3">DSM 432</strain>
    </source>
</reference>
<keyword evidence="1" id="KW-1133">Transmembrane helix</keyword>
<feature type="transmembrane region" description="Helical" evidence="1">
    <location>
        <begin position="120"/>
        <end position="149"/>
    </location>
</feature>
<gene>
    <name evidence="2" type="ORF">FBQ73_05460</name>
</gene>
<comment type="caution">
    <text evidence="2">The sequence shown here is derived from an EMBL/GenBank/DDBJ whole genome shotgun (WGS) entry which is preliminary data.</text>
</comment>
<accession>A0A6C1KH15</accession>
<dbReference type="Proteomes" id="UP000305131">
    <property type="component" value="Unassembled WGS sequence"/>
</dbReference>
<feature type="transmembrane region" description="Helical" evidence="1">
    <location>
        <begin position="263"/>
        <end position="281"/>
    </location>
</feature>